<evidence type="ECO:0000256" key="1">
    <source>
        <dbReference type="SAM" id="SignalP"/>
    </source>
</evidence>
<feature type="signal peptide" evidence="1">
    <location>
        <begin position="1"/>
        <end position="20"/>
    </location>
</feature>
<proteinExistence type="predicted"/>
<name>A0A8B6G1M5_MYTGA</name>
<keyword evidence="1" id="KW-0732">Signal</keyword>
<gene>
    <name evidence="2" type="ORF">MGAL_10B034292</name>
</gene>
<evidence type="ECO:0000313" key="2">
    <source>
        <dbReference type="EMBL" id="VDI57446.1"/>
    </source>
</evidence>
<accession>A0A8B6G1M5</accession>
<reference evidence="2" key="1">
    <citation type="submission" date="2018-11" db="EMBL/GenBank/DDBJ databases">
        <authorList>
            <person name="Alioto T."/>
            <person name="Alioto T."/>
        </authorList>
    </citation>
    <scope>NUCLEOTIDE SEQUENCE</scope>
</reference>
<evidence type="ECO:0000313" key="3">
    <source>
        <dbReference type="Proteomes" id="UP000596742"/>
    </source>
</evidence>
<dbReference type="Proteomes" id="UP000596742">
    <property type="component" value="Unassembled WGS sequence"/>
</dbReference>
<dbReference type="EMBL" id="UYJE01007726">
    <property type="protein sequence ID" value="VDI57446.1"/>
    <property type="molecule type" value="Genomic_DNA"/>
</dbReference>
<keyword evidence="3" id="KW-1185">Reference proteome</keyword>
<feature type="chain" id="PRO_5032350520" evidence="1">
    <location>
        <begin position="21"/>
        <end position="110"/>
    </location>
</feature>
<protein>
    <submittedName>
        <fullName evidence="2">Uncharacterized protein</fullName>
    </submittedName>
</protein>
<dbReference type="AlphaFoldDB" id="A0A8B6G1M5"/>
<comment type="caution">
    <text evidence="2">The sequence shown here is derived from an EMBL/GenBank/DDBJ whole genome shotgun (WGS) entry which is preliminary data.</text>
</comment>
<organism evidence="2 3">
    <name type="scientific">Mytilus galloprovincialis</name>
    <name type="common">Mediterranean mussel</name>
    <dbReference type="NCBI Taxonomy" id="29158"/>
    <lineage>
        <taxon>Eukaryota</taxon>
        <taxon>Metazoa</taxon>
        <taxon>Spiralia</taxon>
        <taxon>Lophotrochozoa</taxon>
        <taxon>Mollusca</taxon>
        <taxon>Bivalvia</taxon>
        <taxon>Autobranchia</taxon>
        <taxon>Pteriomorphia</taxon>
        <taxon>Mytilida</taxon>
        <taxon>Mytiloidea</taxon>
        <taxon>Mytilidae</taxon>
        <taxon>Mytilinae</taxon>
        <taxon>Mytilus</taxon>
    </lineage>
</organism>
<dbReference type="OrthoDB" id="6039520at2759"/>
<sequence>MHHIPTTILITCVILGFVNCDSSLRPLRSGFFRKIIPLTFDFPVCEPNSICKWAVCEWNRDPNLILSNSNCYFYNNHQCNRCPENYECQNTNDKEVEASFVTYAYRCLPL</sequence>